<evidence type="ECO:0000313" key="5">
    <source>
        <dbReference type="EMBL" id="KTT23731.1"/>
    </source>
</evidence>
<evidence type="ECO:0000259" key="4">
    <source>
        <dbReference type="Pfam" id="PF01494"/>
    </source>
</evidence>
<dbReference type="InterPro" id="IPR002938">
    <property type="entry name" value="FAD-bd"/>
</dbReference>
<dbReference type="PANTHER" id="PTHR43004">
    <property type="entry name" value="TRK SYSTEM POTASSIUM UPTAKE PROTEIN"/>
    <property type="match status" value="1"/>
</dbReference>
<dbReference type="SUPFAM" id="SSF51905">
    <property type="entry name" value="FAD/NAD(P)-binding domain"/>
    <property type="match status" value="1"/>
</dbReference>
<organism evidence="5 6">
    <name type="scientific">Pseudacidovorax intermedius</name>
    <dbReference type="NCBI Taxonomy" id="433924"/>
    <lineage>
        <taxon>Bacteria</taxon>
        <taxon>Pseudomonadati</taxon>
        <taxon>Pseudomonadota</taxon>
        <taxon>Betaproteobacteria</taxon>
        <taxon>Burkholderiales</taxon>
        <taxon>Comamonadaceae</taxon>
        <taxon>Pseudacidovorax</taxon>
    </lineage>
</organism>
<protein>
    <submittedName>
        <fullName evidence="5">Monooxygenase</fullName>
    </submittedName>
</protein>
<dbReference type="Gene3D" id="3.50.50.60">
    <property type="entry name" value="FAD/NAD(P)-binding domain"/>
    <property type="match status" value="1"/>
</dbReference>
<accession>A0A147H1P6</accession>
<dbReference type="Gene3D" id="3.30.9.10">
    <property type="entry name" value="D-Amino Acid Oxidase, subunit A, domain 2"/>
    <property type="match status" value="1"/>
</dbReference>
<dbReference type="Pfam" id="PF21274">
    <property type="entry name" value="Rng_hyd_C"/>
    <property type="match status" value="1"/>
</dbReference>
<reference evidence="5 6" key="1">
    <citation type="journal article" date="2016" name="Front. Microbiol.">
        <title>Genomic Resource of Rice Seed Associated Bacteria.</title>
        <authorList>
            <person name="Midha S."/>
            <person name="Bansal K."/>
            <person name="Sharma S."/>
            <person name="Kumar N."/>
            <person name="Patil P.P."/>
            <person name="Chaudhry V."/>
            <person name="Patil P.B."/>
        </authorList>
    </citation>
    <scope>NUCLEOTIDE SEQUENCE [LARGE SCALE GENOMIC DNA]</scope>
    <source>
        <strain evidence="5 6">NS331</strain>
    </source>
</reference>
<dbReference type="OrthoDB" id="3443359at2"/>
<dbReference type="PATRIC" id="fig|433924.3.peg.3329"/>
<keyword evidence="3" id="KW-0274">FAD</keyword>
<dbReference type="EMBL" id="LDSL01000047">
    <property type="protein sequence ID" value="KTT23731.1"/>
    <property type="molecule type" value="Genomic_DNA"/>
</dbReference>
<keyword evidence="6" id="KW-1185">Reference proteome</keyword>
<dbReference type="Pfam" id="PF01494">
    <property type="entry name" value="FAD_binding_3"/>
    <property type="match status" value="1"/>
</dbReference>
<dbReference type="GO" id="GO:0016709">
    <property type="term" value="F:oxidoreductase activity, acting on paired donors, with incorporation or reduction of molecular oxygen, NAD(P)H as one donor, and incorporation of one atom of oxygen"/>
    <property type="evidence" value="ECO:0007669"/>
    <property type="project" value="UniProtKB-ARBA"/>
</dbReference>
<evidence type="ECO:0000256" key="1">
    <source>
        <dbReference type="ARBA" id="ARBA00001974"/>
    </source>
</evidence>
<sequence>MTADNASAGLPHDKTQVVIVGGGPVGIGLAIELGQRGIHCTLVERHREPQPIPKGQNLTQRTMEHFHFWGAEAALRAARTIPPEYGIGGLTAHGTLLGPYHYDWLQRELVRPYYFTANERLPQYATEAVLRARAAQLPTVRVLYGWTAEDVRVDGDTVFAEVAETGGEGRRVIEGRYLVGCDGSRSRVRAQAGITQTLSDHDRMMVLLVFRSEGLHQLLSRYPGKSYYNVLQPELDGYWKFFGRVDLGSTWFFHAPVPPGTTRDNFDFTRYLQEAVGAEFDVDFQHIGFWDLRFAIADTYRAGPVFIAGDAAHSHPPYGGYGVNTGFEDARNLGWKLAATLQGWGGEALLDSYDAERRPVFASTARDFIARAIDIDRDFLRAHDPDRDRPAFEQAWNARSSGAVGEVQSFEPHYEGSPVVQPAPDAKAGACSAVGSHSFQARAGHHLAPAALTDGRNVFEALGTGFTLLAFGARDEDVDALADAAKAAGLPLTVLRDSAEGERQRYGAALVLVRPDQFVAWAGDGLVGADQARQLVATVQGAEALVAA</sequence>
<dbReference type="Proteomes" id="UP000072741">
    <property type="component" value="Unassembled WGS sequence"/>
</dbReference>
<dbReference type="AlphaFoldDB" id="A0A147H1P6"/>
<dbReference type="InterPro" id="IPR036188">
    <property type="entry name" value="FAD/NAD-bd_sf"/>
</dbReference>
<evidence type="ECO:0000313" key="6">
    <source>
        <dbReference type="Proteomes" id="UP000072741"/>
    </source>
</evidence>
<gene>
    <name evidence="5" type="ORF">NS331_06910</name>
</gene>
<dbReference type="RefSeq" id="WP_058641264.1">
    <property type="nucleotide sequence ID" value="NZ_LDSL01000047.1"/>
</dbReference>
<keyword evidence="2" id="KW-0285">Flavoprotein</keyword>
<dbReference type="PRINTS" id="PR00420">
    <property type="entry name" value="RNGMNOXGNASE"/>
</dbReference>
<dbReference type="PANTHER" id="PTHR43004:SF19">
    <property type="entry name" value="BINDING MONOOXYGENASE, PUTATIVE (JCVI)-RELATED"/>
    <property type="match status" value="1"/>
</dbReference>
<name>A0A147H1P6_9BURK</name>
<feature type="domain" description="FAD-binding" evidence="4">
    <location>
        <begin position="14"/>
        <end position="363"/>
    </location>
</feature>
<dbReference type="GO" id="GO:0071949">
    <property type="term" value="F:FAD binding"/>
    <property type="evidence" value="ECO:0007669"/>
    <property type="project" value="InterPro"/>
</dbReference>
<proteinExistence type="predicted"/>
<comment type="caution">
    <text evidence="5">The sequence shown here is derived from an EMBL/GenBank/DDBJ whole genome shotgun (WGS) entry which is preliminary data.</text>
</comment>
<keyword evidence="5" id="KW-0560">Oxidoreductase</keyword>
<keyword evidence="5" id="KW-0503">Monooxygenase</keyword>
<dbReference type="Gene3D" id="3.40.30.120">
    <property type="match status" value="1"/>
</dbReference>
<evidence type="ECO:0000256" key="2">
    <source>
        <dbReference type="ARBA" id="ARBA00022630"/>
    </source>
</evidence>
<evidence type="ECO:0000256" key="3">
    <source>
        <dbReference type="ARBA" id="ARBA00022827"/>
    </source>
</evidence>
<comment type="cofactor">
    <cofactor evidence="1">
        <name>FAD</name>
        <dbReference type="ChEBI" id="CHEBI:57692"/>
    </cofactor>
</comment>
<dbReference type="InterPro" id="IPR050641">
    <property type="entry name" value="RIFMO-like"/>
</dbReference>